<dbReference type="Proteomes" id="UP000476934">
    <property type="component" value="Unassembled WGS sequence"/>
</dbReference>
<comment type="similarity">
    <text evidence="4">Belongs to the class-III pyridoxal-phosphate-dependent aminotransferase family.</text>
</comment>
<dbReference type="AlphaFoldDB" id="A0A6M0PC00"/>
<dbReference type="GO" id="GO:0004015">
    <property type="term" value="F:adenosylmethionine-8-amino-7-oxononanoate transaminase activity"/>
    <property type="evidence" value="ECO:0007669"/>
    <property type="project" value="TreeGrafter"/>
</dbReference>
<evidence type="ECO:0000313" key="6">
    <source>
        <dbReference type="Proteomes" id="UP000476934"/>
    </source>
</evidence>
<dbReference type="Pfam" id="PF00202">
    <property type="entry name" value="Aminotran_3"/>
    <property type="match status" value="1"/>
</dbReference>
<evidence type="ECO:0000256" key="4">
    <source>
        <dbReference type="RuleBase" id="RU003560"/>
    </source>
</evidence>
<dbReference type="Gene3D" id="3.40.640.10">
    <property type="entry name" value="Type I PLP-dependent aspartate aminotransferase-like (Major domain)"/>
    <property type="match status" value="1"/>
</dbReference>
<dbReference type="GO" id="GO:0009102">
    <property type="term" value="P:biotin biosynthetic process"/>
    <property type="evidence" value="ECO:0007669"/>
    <property type="project" value="TreeGrafter"/>
</dbReference>
<reference evidence="5 6" key="1">
    <citation type="submission" date="2020-03" db="EMBL/GenBank/DDBJ databases">
        <title>Bacillus aquiflavi sp. nov., isolated from yellow water of strong flavor Chinese baijiu in Yibin region of China.</title>
        <authorList>
            <person name="Xie J."/>
        </authorList>
    </citation>
    <scope>NUCLEOTIDE SEQUENCE [LARGE SCALE GENOMIC DNA]</scope>
    <source>
        <strain evidence="5 6">Gsoil 114</strain>
    </source>
</reference>
<dbReference type="InterPro" id="IPR005814">
    <property type="entry name" value="Aminotrans_3"/>
</dbReference>
<evidence type="ECO:0000256" key="3">
    <source>
        <dbReference type="ARBA" id="ARBA00022898"/>
    </source>
</evidence>
<keyword evidence="3 4" id="KW-0663">Pyridoxal phosphate</keyword>
<dbReference type="PANTHER" id="PTHR42684:SF3">
    <property type="entry name" value="ADENOSYLMETHIONINE-8-AMINO-7-OXONONANOATE AMINOTRANSFERASE"/>
    <property type="match status" value="1"/>
</dbReference>
<dbReference type="PANTHER" id="PTHR42684">
    <property type="entry name" value="ADENOSYLMETHIONINE-8-AMINO-7-OXONONANOATE AMINOTRANSFERASE"/>
    <property type="match status" value="1"/>
</dbReference>
<keyword evidence="1 5" id="KW-0032">Aminotransferase</keyword>
<gene>
    <name evidence="5" type="ORF">G4D61_17485</name>
</gene>
<dbReference type="SUPFAM" id="SSF53383">
    <property type="entry name" value="PLP-dependent transferases"/>
    <property type="match status" value="1"/>
</dbReference>
<evidence type="ECO:0000256" key="2">
    <source>
        <dbReference type="ARBA" id="ARBA00022679"/>
    </source>
</evidence>
<organism evidence="5 6">
    <name type="scientific">Heyndrickxia ginsengihumi</name>
    <dbReference type="NCBI Taxonomy" id="363870"/>
    <lineage>
        <taxon>Bacteria</taxon>
        <taxon>Bacillati</taxon>
        <taxon>Bacillota</taxon>
        <taxon>Bacilli</taxon>
        <taxon>Bacillales</taxon>
        <taxon>Bacillaceae</taxon>
        <taxon>Heyndrickxia</taxon>
    </lineage>
</organism>
<keyword evidence="2 5" id="KW-0808">Transferase</keyword>
<evidence type="ECO:0000256" key="1">
    <source>
        <dbReference type="ARBA" id="ARBA00022576"/>
    </source>
</evidence>
<dbReference type="InterPro" id="IPR015422">
    <property type="entry name" value="PyrdxlP-dep_Trfase_small"/>
</dbReference>
<dbReference type="GO" id="GO:0030170">
    <property type="term" value="F:pyridoxal phosphate binding"/>
    <property type="evidence" value="ECO:0007669"/>
    <property type="project" value="InterPro"/>
</dbReference>
<dbReference type="InterPro" id="IPR015424">
    <property type="entry name" value="PyrdxlP-dep_Trfase"/>
</dbReference>
<name>A0A6M0PC00_9BACI</name>
<comment type="caution">
    <text evidence="5">The sequence shown here is derived from an EMBL/GenBank/DDBJ whole genome shotgun (WGS) entry which is preliminary data.</text>
</comment>
<dbReference type="PIRSF" id="PIRSF000521">
    <property type="entry name" value="Transaminase_4ab_Lys_Orn"/>
    <property type="match status" value="1"/>
</dbReference>
<dbReference type="EMBL" id="JAAIWK010000046">
    <property type="protein sequence ID" value="NEY21709.1"/>
    <property type="molecule type" value="Genomic_DNA"/>
</dbReference>
<sequence length="408" mass="46985">MSEKNIVLNGNINATKLHNININYANDSFLYDENNEEYIDLNSGLWNVSLGYNNGFNRIIEKGLSNILNKNLPYLDISSYNHYLYERTATKILNFVGKGIFEKVFYTNSGSESLELSLKIARAISSKKKIVTLNDSYHGTYYGGMALSGITKEFVKSHEPDYREIINLDLPITEEKEKEFFEFLMDNRDYIGIICVEPVISSGGIKFANSAFYNRLMKFCNENEILTIFDEVATGFYKTKYRFFIDKLEYSPDILCLSKGINNGVLPTGAVLINEKVYSLLENITAEHFSTQNGNLLCIQTIFDSITYYEEHDNDIKKKVENIESLYYHVNMEFDLSMRIIGLMCAVPVNKINSLNTIMRKLKDKKILTYCFETGKEQGLIIVPNIYIDIDLLKRIMKFIAKTVKKYD</sequence>
<accession>A0A6M0PC00</accession>
<evidence type="ECO:0000313" key="5">
    <source>
        <dbReference type="EMBL" id="NEY21709.1"/>
    </source>
</evidence>
<dbReference type="RefSeq" id="WP_163174596.1">
    <property type="nucleotide sequence ID" value="NZ_JAAIWK010000046.1"/>
</dbReference>
<proteinExistence type="inferred from homology"/>
<keyword evidence="6" id="KW-1185">Reference proteome</keyword>
<dbReference type="Gene3D" id="3.90.1150.10">
    <property type="entry name" value="Aspartate Aminotransferase, domain 1"/>
    <property type="match status" value="1"/>
</dbReference>
<dbReference type="InterPro" id="IPR015421">
    <property type="entry name" value="PyrdxlP-dep_Trfase_major"/>
</dbReference>
<protein>
    <submittedName>
        <fullName evidence="5">Aminotransferase class III-fold pyridoxal phosphate-dependent enzyme</fullName>
    </submittedName>
</protein>